<keyword evidence="5 10" id="KW-0396">Initiation factor</keyword>
<keyword evidence="8 10" id="KW-0342">GTP-binding</keyword>
<dbReference type="Pfam" id="PF03144">
    <property type="entry name" value="GTP_EFTU_D2"/>
    <property type="match status" value="1"/>
</dbReference>
<dbReference type="Pfam" id="PF04760">
    <property type="entry name" value="IF2_N"/>
    <property type="match status" value="2"/>
</dbReference>
<dbReference type="FunFam" id="2.40.30.10:FF:000008">
    <property type="entry name" value="Translation initiation factor IF-2"/>
    <property type="match status" value="1"/>
</dbReference>
<feature type="binding site" evidence="10">
    <location>
        <begin position="163"/>
        <end position="170"/>
    </location>
    <ligand>
        <name>GTP</name>
        <dbReference type="ChEBI" id="CHEBI:37565"/>
    </ligand>
</feature>
<dbReference type="PANTHER" id="PTHR43381">
    <property type="entry name" value="TRANSLATION INITIATION FACTOR IF-2-RELATED"/>
    <property type="match status" value="1"/>
</dbReference>
<dbReference type="GO" id="GO:0003743">
    <property type="term" value="F:translation initiation factor activity"/>
    <property type="evidence" value="ECO:0007669"/>
    <property type="project" value="UniProtKB-UniRule"/>
</dbReference>
<dbReference type="Pfam" id="PF22042">
    <property type="entry name" value="EF-G_D2"/>
    <property type="match status" value="1"/>
</dbReference>
<dbReference type="FunFam" id="3.40.50.300:FF:000019">
    <property type="entry name" value="Translation initiation factor IF-2"/>
    <property type="match status" value="1"/>
</dbReference>
<dbReference type="NCBIfam" id="TIGR00487">
    <property type="entry name" value="IF-2"/>
    <property type="match status" value="1"/>
</dbReference>
<dbReference type="AlphaFoldDB" id="A0A226BZ54"/>
<name>A0A226BZ54_9FIRM</name>
<keyword evidence="7 10" id="KW-0648">Protein biosynthesis</keyword>
<comment type="subcellular location">
    <subcellularLocation>
        <location evidence="1 10 12">Cytoplasm</location>
    </subcellularLocation>
</comment>
<dbReference type="InterPro" id="IPR005225">
    <property type="entry name" value="Small_GTP-bd"/>
</dbReference>
<accession>A0A226BZ54</accession>
<dbReference type="Gene3D" id="2.40.30.10">
    <property type="entry name" value="Translation factors"/>
    <property type="match status" value="2"/>
</dbReference>
<evidence type="ECO:0000256" key="4">
    <source>
        <dbReference type="ARBA" id="ARBA00022490"/>
    </source>
</evidence>
<proteinExistence type="inferred from homology"/>
<dbReference type="GO" id="GO:0005829">
    <property type="term" value="C:cytosol"/>
    <property type="evidence" value="ECO:0007669"/>
    <property type="project" value="TreeGrafter"/>
</dbReference>
<evidence type="ECO:0000256" key="12">
    <source>
        <dbReference type="RuleBase" id="RU000645"/>
    </source>
</evidence>
<dbReference type="Pfam" id="PF11987">
    <property type="entry name" value="IF-2"/>
    <property type="match status" value="1"/>
</dbReference>
<feature type="binding site" evidence="10">
    <location>
        <begin position="263"/>
        <end position="266"/>
    </location>
    <ligand>
        <name>GTP</name>
        <dbReference type="ChEBI" id="CHEBI:37565"/>
    </ligand>
</feature>
<dbReference type="InterPro" id="IPR006847">
    <property type="entry name" value="IF2_N"/>
</dbReference>
<dbReference type="InterPro" id="IPR027417">
    <property type="entry name" value="P-loop_NTPase"/>
</dbReference>
<dbReference type="InterPro" id="IPR000178">
    <property type="entry name" value="TF_IF2_bacterial-like"/>
</dbReference>
<dbReference type="Gene3D" id="1.10.10.2480">
    <property type="match status" value="1"/>
</dbReference>
<dbReference type="Gene3D" id="3.40.50.10050">
    <property type="entry name" value="Translation initiation factor IF- 2, domain 3"/>
    <property type="match status" value="1"/>
</dbReference>
<dbReference type="HAMAP" id="MF_00100_B">
    <property type="entry name" value="IF_2_B"/>
    <property type="match status" value="1"/>
</dbReference>
<dbReference type="SUPFAM" id="SSF52540">
    <property type="entry name" value="P-loop containing nucleoside triphosphate hydrolases"/>
    <property type="match status" value="1"/>
</dbReference>
<organism evidence="15 16">
    <name type="scientific">Natranaerobius trueperi</name>
    <dbReference type="NCBI Taxonomy" id="759412"/>
    <lineage>
        <taxon>Bacteria</taxon>
        <taxon>Bacillati</taxon>
        <taxon>Bacillota</taxon>
        <taxon>Clostridia</taxon>
        <taxon>Natranaerobiales</taxon>
        <taxon>Natranaerobiaceae</taxon>
        <taxon>Natranaerobius</taxon>
    </lineage>
</organism>
<dbReference type="CDD" id="cd01887">
    <property type="entry name" value="IF2_eIF5B"/>
    <property type="match status" value="1"/>
</dbReference>
<evidence type="ECO:0000256" key="11">
    <source>
        <dbReference type="RuleBase" id="RU000644"/>
    </source>
</evidence>
<feature type="binding site" evidence="10">
    <location>
        <begin position="209"/>
        <end position="213"/>
    </location>
    <ligand>
        <name>GTP</name>
        <dbReference type="ChEBI" id="CHEBI:37565"/>
    </ligand>
</feature>
<dbReference type="Gene3D" id="3.40.50.300">
    <property type="entry name" value="P-loop containing nucleotide triphosphate hydrolases"/>
    <property type="match status" value="1"/>
</dbReference>
<dbReference type="InterPro" id="IPR009000">
    <property type="entry name" value="Transl_B-barrel_sf"/>
</dbReference>
<dbReference type="CDD" id="cd03702">
    <property type="entry name" value="IF2_mtIF2_II"/>
    <property type="match status" value="1"/>
</dbReference>
<dbReference type="InterPro" id="IPR004161">
    <property type="entry name" value="EFTu-like_2"/>
</dbReference>
<comment type="caution">
    <text evidence="15">The sequence shown here is derived from an EMBL/GenBank/DDBJ whole genome shotgun (WGS) entry which is preliminary data.</text>
</comment>
<keyword evidence="4 10" id="KW-0963">Cytoplasm</keyword>
<dbReference type="FunFam" id="2.40.30.10:FF:000007">
    <property type="entry name" value="Translation initiation factor IF-2"/>
    <property type="match status" value="1"/>
</dbReference>
<evidence type="ECO:0000313" key="16">
    <source>
        <dbReference type="Proteomes" id="UP000214588"/>
    </source>
</evidence>
<feature type="coiled-coil region" evidence="13">
    <location>
        <begin position="409"/>
        <end position="436"/>
    </location>
</feature>
<dbReference type="PANTHER" id="PTHR43381:SF5">
    <property type="entry name" value="TR-TYPE G DOMAIN-CONTAINING PROTEIN"/>
    <property type="match status" value="1"/>
</dbReference>
<dbReference type="GO" id="GO:0005525">
    <property type="term" value="F:GTP binding"/>
    <property type="evidence" value="ECO:0007669"/>
    <property type="project" value="UniProtKB-KW"/>
</dbReference>
<comment type="similarity">
    <text evidence="2 10 11">Belongs to the TRAFAC class translation factor GTPase superfamily. Classic translation factor GTPase family. IF-2 subfamily.</text>
</comment>
<evidence type="ECO:0000256" key="13">
    <source>
        <dbReference type="SAM" id="Coils"/>
    </source>
</evidence>
<dbReference type="InterPro" id="IPR036925">
    <property type="entry name" value="TIF_IF2_dom3_sf"/>
</dbReference>
<dbReference type="RefSeq" id="WP_089023061.1">
    <property type="nucleotide sequence ID" value="NZ_NIQC01000006.1"/>
</dbReference>
<evidence type="ECO:0000313" key="15">
    <source>
        <dbReference type="EMBL" id="OWZ84276.1"/>
    </source>
</evidence>
<evidence type="ECO:0000256" key="8">
    <source>
        <dbReference type="ARBA" id="ARBA00023134"/>
    </source>
</evidence>
<dbReference type="SUPFAM" id="SSF52156">
    <property type="entry name" value="Initiation factor IF2/eIF5b, domain 3"/>
    <property type="match status" value="1"/>
</dbReference>
<dbReference type="CDD" id="cd03692">
    <property type="entry name" value="mtIF2_IVc"/>
    <property type="match status" value="1"/>
</dbReference>
<evidence type="ECO:0000256" key="10">
    <source>
        <dbReference type="HAMAP-Rule" id="MF_00100"/>
    </source>
</evidence>
<evidence type="ECO:0000259" key="14">
    <source>
        <dbReference type="PROSITE" id="PS51722"/>
    </source>
</evidence>
<keyword evidence="16" id="KW-1185">Reference proteome</keyword>
<feature type="region of interest" description="G-domain" evidence="10">
    <location>
        <begin position="157"/>
        <end position="305"/>
    </location>
</feature>
<evidence type="ECO:0000256" key="5">
    <source>
        <dbReference type="ARBA" id="ARBA00022540"/>
    </source>
</evidence>
<dbReference type="OrthoDB" id="9811804at2"/>
<protein>
    <recommendedName>
        <fullName evidence="3 10">Translation initiation factor IF-2</fullName>
    </recommendedName>
</protein>
<dbReference type="InterPro" id="IPR023115">
    <property type="entry name" value="TIF_IF2_dom3"/>
</dbReference>
<keyword evidence="6 10" id="KW-0547">Nucleotide-binding</keyword>
<dbReference type="NCBIfam" id="TIGR00231">
    <property type="entry name" value="small_GTP"/>
    <property type="match status" value="1"/>
</dbReference>
<evidence type="ECO:0000256" key="3">
    <source>
        <dbReference type="ARBA" id="ARBA00020675"/>
    </source>
</evidence>
<dbReference type="SUPFAM" id="SSF50447">
    <property type="entry name" value="Translation proteins"/>
    <property type="match status" value="2"/>
</dbReference>
<dbReference type="InterPro" id="IPR053905">
    <property type="entry name" value="EF-G-like_DII"/>
</dbReference>
<dbReference type="GO" id="GO:0003924">
    <property type="term" value="F:GTPase activity"/>
    <property type="evidence" value="ECO:0007669"/>
    <property type="project" value="UniProtKB-UniRule"/>
</dbReference>
<comment type="function">
    <text evidence="9 10 11">One of the essential components for the initiation of protein synthesis. Protects formylmethionyl-tRNA from spontaneous hydrolysis and promotes its binding to the 30S ribosomal subunits. Also involved in the hydrolysis of GTP during the formation of the 70S ribosomal complex.</text>
</comment>
<feature type="domain" description="Tr-type G" evidence="14">
    <location>
        <begin position="154"/>
        <end position="323"/>
    </location>
</feature>
<dbReference type="PROSITE" id="PS51722">
    <property type="entry name" value="G_TR_2"/>
    <property type="match status" value="1"/>
</dbReference>
<evidence type="ECO:0000256" key="1">
    <source>
        <dbReference type="ARBA" id="ARBA00004496"/>
    </source>
</evidence>
<keyword evidence="13" id="KW-0175">Coiled coil</keyword>
<evidence type="ECO:0000256" key="2">
    <source>
        <dbReference type="ARBA" id="ARBA00007733"/>
    </source>
</evidence>
<reference evidence="15 16" key="1">
    <citation type="submission" date="2017-06" db="EMBL/GenBank/DDBJ databases">
        <title>Draft Genome Sequence of Natranaerobius trueperi halophilic, alkalithermophilic bacteria from soda lakes.</title>
        <authorList>
            <person name="Zhao B."/>
        </authorList>
    </citation>
    <scope>NUCLEOTIDE SEQUENCE [LARGE SCALE GENOMIC DNA]</scope>
    <source>
        <strain evidence="15 16">DSM 18760</strain>
    </source>
</reference>
<sequence length="658" mass="72832">MSKVRIYQLAKDLGVDNKELVDTLNELDIEAKNHMSTITEEEAETVKELFVDKEPTDEKQEDSEQKLTVVPPVTVGELAEKLEIDSTSIITKLISKGIMASINQNLNEQILSDLASEFDFVIGDESQEDEEDSNEEEKIIEEILKDEPKGDSAERAPIVTVMGHVDHGKTSILDAIRETKSLESEAGGITQHIGASRVVYNDNTIVFLDTPGHEAFTEMRARGAHVTDISILVVAADDGVMPQTVEAINHAKSADVPIIVAINKMDKPEANPDRVKQELTEHNLVSEEWGGDTICVPVSAISKDGIDELLEMVTLVSEMNELQAYPENTGKGTVIEAKLEKGRGPVATVLVEDGSLNVGDAVLCGNTFGNVRAMVSDIGKRINKATPVTPVEILGLEDIPNAGDTFQVVPDEKQARQIAEQKKEKEREEKLRKNQAVSLDNFFEQMQEGEHKELNIILKGDVRGSVEALKESLLKLNDNEYGIKVKVVHAGVGTISESDIMLAVASNAIIIGFNVRPENNAKKAAEQENIDMRMYRVIYEAIEDVKAAMSGLLDPEYKEVVLGQVEVRQLFKVSRIGTIAGCYVTNGHVKNDSYIRVIRDGKVIHEGEIRTLKRFKEDVKEVQQGYECGILLEKFNDLKEGDIFEAYNYEELKPKVVE</sequence>
<evidence type="ECO:0000256" key="6">
    <source>
        <dbReference type="ARBA" id="ARBA00022741"/>
    </source>
</evidence>
<dbReference type="FunFam" id="3.40.50.10050:FF:000001">
    <property type="entry name" value="Translation initiation factor IF-2"/>
    <property type="match status" value="1"/>
</dbReference>
<dbReference type="EMBL" id="NIQC01000006">
    <property type="protein sequence ID" value="OWZ84276.1"/>
    <property type="molecule type" value="Genomic_DNA"/>
</dbReference>
<dbReference type="InterPro" id="IPR000795">
    <property type="entry name" value="T_Tr_GTP-bd_dom"/>
</dbReference>
<evidence type="ECO:0000256" key="7">
    <source>
        <dbReference type="ARBA" id="ARBA00022917"/>
    </source>
</evidence>
<evidence type="ECO:0000256" key="9">
    <source>
        <dbReference type="ARBA" id="ARBA00025162"/>
    </source>
</evidence>
<dbReference type="Pfam" id="PF00009">
    <property type="entry name" value="GTP_EFTU"/>
    <property type="match status" value="1"/>
</dbReference>
<gene>
    <name evidence="10" type="primary">infB</name>
    <name evidence="15" type="ORF">CDO51_04250</name>
</gene>
<dbReference type="InterPro" id="IPR044145">
    <property type="entry name" value="IF2_II"/>
</dbReference>
<dbReference type="InterPro" id="IPR015760">
    <property type="entry name" value="TIF_IF2"/>
</dbReference>
<dbReference type="PROSITE" id="PS01176">
    <property type="entry name" value="IF2"/>
    <property type="match status" value="1"/>
</dbReference>
<dbReference type="Proteomes" id="UP000214588">
    <property type="component" value="Unassembled WGS sequence"/>
</dbReference>